<dbReference type="PANTHER" id="PTHR36439">
    <property type="entry name" value="BLL4334 PROTEIN"/>
    <property type="match status" value="1"/>
</dbReference>
<gene>
    <name evidence="1" type="ORF">RHODO2019_08325</name>
</gene>
<dbReference type="PIRSF" id="PIRSF008502">
    <property type="entry name" value="UCP008502"/>
    <property type="match status" value="1"/>
</dbReference>
<proteinExistence type="predicted"/>
<organism evidence="1 2">
    <name type="scientific">Rhodococcus antarcticus</name>
    <dbReference type="NCBI Taxonomy" id="2987751"/>
    <lineage>
        <taxon>Bacteria</taxon>
        <taxon>Bacillati</taxon>
        <taxon>Actinomycetota</taxon>
        <taxon>Actinomycetes</taxon>
        <taxon>Mycobacteriales</taxon>
        <taxon>Nocardiaceae</taxon>
        <taxon>Rhodococcus</taxon>
    </lineage>
</organism>
<dbReference type="PANTHER" id="PTHR36439:SF1">
    <property type="entry name" value="DUF1697 DOMAIN-CONTAINING PROTEIN"/>
    <property type="match status" value="1"/>
</dbReference>
<dbReference type="EMBL" id="CP110615">
    <property type="protein sequence ID" value="UZJ26389.1"/>
    <property type="molecule type" value="Genomic_DNA"/>
</dbReference>
<name>A0ABY6P4G5_9NOCA</name>
<accession>A0ABY6P4G5</accession>
<dbReference type="Proteomes" id="UP001164965">
    <property type="component" value="Chromosome"/>
</dbReference>
<protein>
    <submittedName>
        <fullName evidence="1">DUF1697 domain-containing protein</fullName>
    </submittedName>
</protein>
<dbReference type="InterPro" id="IPR012545">
    <property type="entry name" value="DUF1697"/>
</dbReference>
<dbReference type="Gene3D" id="3.30.70.1280">
    <property type="entry name" value="SP0830-like domains"/>
    <property type="match status" value="1"/>
</dbReference>
<dbReference type="SUPFAM" id="SSF160379">
    <property type="entry name" value="SP0830-like"/>
    <property type="match status" value="1"/>
</dbReference>
<keyword evidence="2" id="KW-1185">Reference proteome</keyword>
<evidence type="ECO:0000313" key="2">
    <source>
        <dbReference type="Proteomes" id="UP001164965"/>
    </source>
</evidence>
<dbReference type="RefSeq" id="WP_265384493.1">
    <property type="nucleotide sequence ID" value="NZ_CP110615.1"/>
</dbReference>
<reference evidence="1" key="1">
    <citation type="submission" date="2022-10" db="EMBL/GenBank/DDBJ databases">
        <title>Rhodococcus sp.75.</title>
        <authorList>
            <person name="Sun M."/>
        </authorList>
    </citation>
    <scope>NUCLEOTIDE SEQUENCE</scope>
    <source>
        <strain evidence="1">75</strain>
    </source>
</reference>
<sequence>MTRCALLVRGVNVGGRKLVMAELRELLAGLGLTDVRTVLNSGNAVFTTGRTPAELEPVLESALADGLGVRARCLVRTGAELAVVRDGHPFPALATNGSRMIALFTSADPTPEQLATDDPRLLDPDHVVLGERVVYQWCPDGVLAAPDVSGLLVRRWGVGVTGRSWNTVEKLVTLTS</sequence>
<dbReference type="Pfam" id="PF08002">
    <property type="entry name" value="DUF1697"/>
    <property type="match status" value="1"/>
</dbReference>
<evidence type="ECO:0000313" key="1">
    <source>
        <dbReference type="EMBL" id="UZJ26389.1"/>
    </source>
</evidence>